<evidence type="ECO:0000256" key="6">
    <source>
        <dbReference type="PROSITE-ProRule" id="PRU00333"/>
    </source>
</evidence>
<evidence type="ECO:0000256" key="2">
    <source>
        <dbReference type="ARBA" id="ARBA00022679"/>
    </source>
</evidence>
<keyword evidence="1" id="KW-0489">Methyltransferase</keyword>
<evidence type="ECO:0000313" key="8">
    <source>
        <dbReference type="Proteomes" id="UP000515204"/>
    </source>
</evidence>
<evidence type="ECO:0000256" key="3">
    <source>
        <dbReference type="ARBA" id="ARBA00022723"/>
    </source>
</evidence>
<evidence type="ECO:0000256" key="5">
    <source>
        <dbReference type="ARBA" id="ARBA00034478"/>
    </source>
</evidence>
<dbReference type="KEGG" id="dqu:106742478"/>
<gene>
    <name evidence="9" type="primary">LOC106742478</name>
</gene>
<dbReference type="SUPFAM" id="SSF82282">
    <property type="entry name" value="Homocysteine S-methyltransferase"/>
    <property type="match status" value="1"/>
</dbReference>
<dbReference type="PROSITE" id="PS50970">
    <property type="entry name" value="HCY"/>
    <property type="match status" value="1"/>
</dbReference>
<dbReference type="InterPro" id="IPR036589">
    <property type="entry name" value="HCY_dom_sf"/>
</dbReference>
<protein>
    <submittedName>
        <fullName evidence="9">Homocysteine S-methyltransferase YbgG-like</fullName>
    </submittedName>
</protein>
<dbReference type="InterPro" id="IPR003726">
    <property type="entry name" value="HCY_dom"/>
</dbReference>
<evidence type="ECO:0000259" key="7">
    <source>
        <dbReference type="PROSITE" id="PS50970"/>
    </source>
</evidence>
<dbReference type="PANTHER" id="PTHR46015">
    <property type="entry name" value="ZGC:172121"/>
    <property type="match status" value="1"/>
</dbReference>
<keyword evidence="2" id="KW-0808">Transferase</keyword>
<keyword evidence="4" id="KW-0862">Zinc</keyword>
<keyword evidence="3" id="KW-0479">Metal-binding</keyword>
<feature type="domain" description="Hcy-binding" evidence="7">
    <location>
        <begin position="1"/>
        <end position="309"/>
    </location>
</feature>
<accession>A0A6P3WY21</accession>
<dbReference type="AlphaFoldDB" id="A0A6P3WY21"/>
<dbReference type="PANTHER" id="PTHR46015:SF1">
    <property type="entry name" value="HOMOCYSTEINE S-METHYLTRANSFERASE-LIKE ISOFORM 1"/>
    <property type="match status" value="1"/>
</dbReference>
<proteinExistence type="predicted"/>
<organism evidence="8 9">
    <name type="scientific">Dinoponera quadriceps</name>
    <name type="common">South American ant</name>
    <dbReference type="NCBI Taxonomy" id="609295"/>
    <lineage>
        <taxon>Eukaryota</taxon>
        <taxon>Metazoa</taxon>
        <taxon>Ecdysozoa</taxon>
        <taxon>Arthropoda</taxon>
        <taxon>Hexapoda</taxon>
        <taxon>Insecta</taxon>
        <taxon>Pterygota</taxon>
        <taxon>Neoptera</taxon>
        <taxon>Endopterygota</taxon>
        <taxon>Hymenoptera</taxon>
        <taxon>Apocrita</taxon>
        <taxon>Aculeata</taxon>
        <taxon>Formicoidea</taxon>
        <taxon>Formicidae</taxon>
        <taxon>Ponerinae</taxon>
        <taxon>Ponerini</taxon>
        <taxon>Dinoponera</taxon>
    </lineage>
</organism>
<reference evidence="9" key="1">
    <citation type="submission" date="2025-08" db="UniProtKB">
        <authorList>
            <consortium name="RefSeq"/>
        </authorList>
    </citation>
    <scope>IDENTIFICATION</scope>
</reference>
<dbReference type="GO" id="GO:0046872">
    <property type="term" value="F:metal ion binding"/>
    <property type="evidence" value="ECO:0007669"/>
    <property type="project" value="UniProtKB-KW"/>
</dbReference>
<dbReference type="InterPro" id="IPR051486">
    <property type="entry name" value="Hcy_S-methyltransferase"/>
</dbReference>
<dbReference type="GeneID" id="106742478"/>
<comment type="caution">
    <text evidence="6">Lacks conserved residue(s) required for the propagation of feature annotation.</text>
</comment>
<evidence type="ECO:0000256" key="4">
    <source>
        <dbReference type="ARBA" id="ARBA00022833"/>
    </source>
</evidence>
<evidence type="ECO:0000313" key="9">
    <source>
        <dbReference type="RefSeq" id="XP_014470930.1"/>
    </source>
</evidence>
<evidence type="ECO:0000256" key="1">
    <source>
        <dbReference type="ARBA" id="ARBA00022603"/>
    </source>
</evidence>
<sequence>MDKLMVFDGNFEAELRNHLSTTKNLGRQFAVKALEFDRLAVYKTHLAYLHAGAQIIRTNTKRVIMNSLKRRKYFTTFQESSIDIAVKLAKQAITKYYEEVRGDSASEDFSKHRPLLAGCCGSYSVWNFFNISDIRKNLKNMSQSEMYWFHKIRVKKLMEAGVDLLTFESIPCHNEAKAIRRLLMNCPDARAWITFLCSQEGKLIDGSNFATVATDFYDSLPNQIVAIGVEGVTFDSMKLMMQDVNGIRDIKIPFVLYVEKRHFPITDGIGASSSVARNFAEEWINEGVRYFGGSTDIVADNIKKIRKEVDKYCASTGMVFTPLKVRVCSHRDKDNQSKL</sequence>
<keyword evidence="8" id="KW-1185">Reference proteome</keyword>
<comment type="pathway">
    <text evidence="5">Amino-acid biosynthesis; L-methionine biosynthesis via de novo pathway.</text>
</comment>
<dbReference type="OrthoDB" id="261426at2759"/>
<dbReference type="GO" id="GO:0032259">
    <property type="term" value="P:methylation"/>
    <property type="evidence" value="ECO:0007669"/>
    <property type="project" value="UniProtKB-KW"/>
</dbReference>
<dbReference type="RefSeq" id="XP_014470930.1">
    <property type="nucleotide sequence ID" value="XM_014615444.1"/>
</dbReference>
<dbReference type="Gene3D" id="3.20.20.330">
    <property type="entry name" value="Homocysteine-binding-like domain"/>
    <property type="match status" value="1"/>
</dbReference>
<dbReference type="GO" id="GO:0009086">
    <property type="term" value="P:methionine biosynthetic process"/>
    <property type="evidence" value="ECO:0007669"/>
    <property type="project" value="TreeGrafter"/>
</dbReference>
<name>A0A6P3WY21_DINQU</name>
<dbReference type="GO" id="GO:0033528">
    <property type="term" value="P:S-methylmethionine cycle"/>
    <property type="evidence" value="ECO:0007669"/>
    <property type="project" value="TreeGrafter"/>
</dbReference>
<dbReference type="Pfam" id="PF02574">
    <property type="entry name" value="S-methyl_trans"/>
    <property type="match status" value="1"/>
</dbReference>
<dbReference type="GO" id="GO:0008898">
    <property type="term" value="F:S-adenosylmethionine-homocysteine S-methyltransferase activity"/>
    <property type="evidence" value="ECO:0007669"/>
    <property type="project" value="TreeGrafter"/>
</dbReference>
<dbReference type="Proteomes" id="UP000515204">
    <property type="component" value="Unplaced"/>
</dbReference>